<protein>
    <recommendedName>
        <fullName evidence="3">Mitochondrial nucleoid factor 1</fullName>
    </recommendedName>
</protein>
<gene>
    <name evidence="1" type="primary">Necator_chrIV.g14341</name>
    <name evidence="1" type="ORF">RB195_001047</name>
</gene>
<dbReference type="Proteomes" id="UP001303046">
    <property type="component" value="Unassembled WGS sequence"/>
</dbReference>
<evidence type="ECO:0000313" key="1">
    <source>
        <dbReference type="EMBL" id="KAK6748188.1"/>
    </source>
</evidence>
<dbReference type="Pfam" id="PF20180">
    <property type="entry name" value="UQCC2_CBP6"/>
    <property type="match status" value="1"/>
</dbReference>
<accession>A0ABR1DDB9</accession>
<reference evidence="1 2" key="1">
    <citation type="submission" date="2023-08" db="EMBL/GenBank/DDBJ databases">
        <title>A Necator americanus chromosomal reference genome.</title>
        <authorList>
            <person name="Ilik V."/>
            <person name="Petrzelkova K.J."/>
            <person name="Pardy F."/>
            <person name="Fuh T."/>
            <person name="Niatou-Singa F.S."/>
            <person name="Gouil Q."/>
            <person name="Baker L."/>
            <person name="Ritchie M.E."/>
            <person name="Jex A.R."/>
            <person name="Gazzola D."/>
            <person name="Li H."/>
            <person name="Toshio Fujiwara R."/>
            <person name="Zhan B."/>
            <person name="Aroian R.V."/>
            <person name="Pafco B."/>
            <person name="Schwarz E.M."/>
        </authorList>
    </citation>
    <scope>NUCLEOTIDE SEQUENCE [LARGE SCALE GENOMIC DNA]</scope>
    <source>
        <strain evidence="1 2">Aroian</strain>
        <tissue evidence="1">Whole animal</tissue>
    </source>
</reference>
<keyword evidence="2" id="KW-1185">Reference proteome</keyword>
<dbReference type="EMBL" id="JAVFWL010000004">
    <property type="protein sequence ID" value="KAK6748188.1"/>
    <property type="molecule type" value="Genomic_DNA"/>
</dbReference>
<evidence type="ECO:0000313" key="2">
    <source>
        <dbReference type="Proteomes" id="UP001303046"/>
    </source>
</evidence>
<sequence length="150" mass="17706">MCSQSQESLPLGNYMCIRNRTFAQISMSKYLYKQYVRLVTKWPKDQYKSPERDLAVFLGREVERQFKSDSSTLDAALCERRYRALEQINENHTAKLYPHQYKSGVFGLNAQQLQETSTEENRRLFGLGREGFLRRVWKVIFPPKRKDASN</sequence>
<comment type="caution">
    <text evidence="1">The sequence shown here is derived from an EMBL/GenBank/DDBJ whole genome shotgun (WGS) entry which is preliminary data.</text>
</comment>
<organism evidence="1 2">
    <name type="scientific">Necator americanus</name>
    <name type="common">Human hookworm</name>
    <dbReference type="NCBI Taxonomy" id="51031"/>
    <lineage>
        <taxon>Eukaryota</taxon>
        <taxon>Metazoa</taxon>
        <taxon>Ecdysozoa</taxon>
        <taxon>Nematoda</taxon>
        <taxon>Chromadorea</taxon>
        <taxon>Rhabditida</taxon>
        <taxon>Rhabditina</taxon>
        <taxon>Rhabditomorpha</taxon>
        <taxon>Strongyloidea</taxon>
        <taxon>Ancylostomatidae</taxon>
        <taxon>Bunostominae</taxon>
        <taxon>Necator</taxon>
    </lineage>
</organism>
<evidence type="ECO:0008006" key="3">
    <source>
        <dbReference type="Google" id="ProtNLM"/>
    </source>
</evidence>
<proteinExistence type="predicted"/>
<name>A0ABR1DDB9_NECAM</name>